<reference evidence="1 2" key="1">
    <citation type="submission" date="2020-05" db="EMBL/GenBank/DDBJ databases">
        <authorList>
            <person name="Whitworth D."/>
        </authorList>
    </citation>
    <scope>NUCLEOTIDE SEQUENCE [LARGE SCALE GENOMIC DNA]</scope>
    <source>
        <strain evidence="1 2">CA046A</strain>
    </source>
</reference>
<dbReference type="EMBL" id="JABFJW010000419">
    <property type="protein sequence ID" value="NOK14134.1"/>
    <property type="molecule type" value="Genomic_DNA"/>
</dbReference>
<protein>
    <submittedName>
        <fullName evidence="1">Uncharacterized protein</fullName>
    </submittedName>
</protein>
<sequence length="119" mass="13418">MAAKISETLLEYVAPLLAQLPPGASLQQQQQSFLRGVITVWNALVVVQWGEPDLLPDVYRRLEAMPQPGRATMRAMVDALVERKRRHFADDLRAVGRWELRVKADGEVSLWAEARGPSR</sequence>
<organism evidence="1 2">
    <name type="scientific">Corallococcus exercitus</name>
    <dbReference type="NCBI Taxonomy" id="2316736"/>
    <lineage>
        <taxon>Bacteria</taxon>
        <taxon>Pseudomonadati</taxon>
        <taxon>Myxococcota</taxon>
        <taxon>Myxococcia</taxon>
        <taxon>Myxococcales</taxon>
        <taxon>Cystobacterineae</taxon>
        <taxon>Myxococcaceae</taxon>
        <taxon>Corallococcus</taxon>
    </lineage>
</organism>
<name>A0A7Y4JZL0_9BACT</name>
<proteinExistence type="predicted"/>
<comment type="caution">
    <text evidence="1">The sequence shown here is derived from an EMBL/GenBank/DDBJ whole genome shotgun (WGS) entry which is preliminary data.</text>
</comment>
<dbReference type="Proteomes" id="UP000528460">
    <property type="component" value="Unassembled WGS sequence"/>
</dbReference>
<evidence type="ECO:0000313" key="2">
    <source>
        <dbReference type="Proteomes" id="UP000528460"/>
    </source>
</evidence>
<accession>A0A7Y4JZL0</accession>
<dbReference type="AlphaFoldDB" id="A0A7Y4JZL0"/>
<gene>
    <name evidence="1" type="ORF">HNS30_34340</name>
</gene>
<dbReference type="RefSeq" id="WP_171421250.1">
    <property type="nucleotide sequence ID" value="NZ_JABFJW010000419.1"/>
</dbReference>
<evidence type="ECO:0000313" key="1">
    <source>
        <dbReference type="EMBL" id="NOK14134.1"/>
    </source>
</evidence>